<dbReference type="Gene3D" id="3.90.70.10">
    <property type="entry name" value="Cysteine proteinases"/>
    <property type="match status" value="1"/>
</dbReference>
<dbReference type="Pfam" id="PF00112">
    <property type="entry name" value="Peptidase_C1"/>
    <property type="match status" value="1"/>
</dbReference>
<dbReference type="EMBL" id="LR796250">
    <property type="protein sequence ID" value="CAB4130804.1"/>
    <property type="molecule type" value="Genomic_DNA"/>
</dbReference>
<protein>
    <submittedName>
        <fullName evidence="2">Peptidase_C1 domain containing protein</fullName>
    </submittedName>
</protein>
<gene>
    <name evidence="2" type="ORF">UFOVP124_33</name>
</gene>
<feature type="domain" description="Peptidase C1A papain C-terminal" evidence="1">
    <location>
        <begin position="44"/>
        <end position="257"/>
    </location>
</feature>
<evidence type="ECO:0000259" key="1">
    <source>
        <dbReference type="SMART" id="SM00645"/>
    </source>
</evidence>
<dbReference type="GO" id="GO:0008234">
    <property type="term" value="F:cysteine-type peptidase activity"/>
    <property type="evidence" value="ECO:0007669"/>
    <property type="project" value="InterPro"/>
</dbReference>
<reference evidence="2" key="1">
    <citation type="submission" date="2020-04" db="EMBL/GenBank/DDBJ databases">
        <authorList>
            <person name="Chiriac C."/>
            <person name="Salcher M."/>
            <person name="Ghai R."/>
            <person name="Kavagutti S V."/>
        </authorList>
    </citation>
    <scope>NUCLEOTIDE SEQUENCE</scope>
</reference>
<dbReference type="InterPro" id="IPR038765">
    <property type="entry name" value="Papain-like_cys_pep_sf"/>
</dbReference>
<name>A0A6J5L8H2_9CAUD</name>
<dbReference type="GO" id="GO:0001897">
    <property type="term" value="P:symbiont-mediated cytolysis of host cell"/>
    <property type="evidence" value="ECO:0007669"/>
    <property type="project" value="UniProtKB-ARBA"/>
</dbReference>
<dbReference type="SMART" id="SM00645">
    <property type="entry name" value="Pept_C1"/>
    <property type="match status" value="1"/>
</dbReference>
<dbReference type="CDD" id="cd02619">
    <property type="entry name" value="Peptidase_C1"/>
    <property type="match status" value="1"/>
</dbReference>
<sequence>MPQYPLPFHRDSTGHTRLLGLVQPLMGSILPTGDFAVPLVPESQWQEFDLTTDPGYPLAVKDQNGKGACNGHATATAIELSRWLHGQPHVPLSAWFVYAILCGGWDRGSSIGEALALIEKTGLAPEDQVQYGTINPTRLSKQAYDVATNFKCEVGIPLESWEQIMSAVQLRMGGVNISIKVPGLTSWEPNSNGVVPVARGQGNHAICIGHGVKRLKNGEWAIKWQNSWSTQWGDKGYAWYTKDHWIQQTGREAWVIRTPVENPRDDSNPPVIS</sequence>
<dbReference type="InterPro" id="IPR000668">
    <property type="entry name" value="Peptidase_C1A_C"/>
</dbReference>
<dbReference type="GO" id="GO:0006508">
    <property type="term" value="P:proteolysis"/>
    <property type="evidence" value="ECO:0007669"/>
    <property type="project" value="InterPro"/>
</dbReference>
<dbReference type="SUPFAM" id="SSF54001">
    <property type="entry name" value="Cysteine proteinases"/>
    <property type="match status" value="1"/>
</dbReference>
<accession>A0A6J5L8H2</accession>
<proteinExistence type="predicted"/>
<evidence type="ECO:0000313" key="2">
    <source>
        <dbReference type="EMBL" id="CAB4130804.1"/>
    </source>
</evidence>
<organism evidence="2">
    <name type="scientific">uncultured Caudovirales phage</name>
    <dbReference type="NCBI Taxonomy" id="2100421"/>
    <lineage>
        <taxon>Viruses</taxon>
        <taxon>Duplodnaviria</taxon>
        <taxon>Heunggongvirae</taxon>
        <taxon>Uroviricota</taxon>
        <taxon>Caudoviricetes</taxon>
        <taxon>Peduoviridae</taxon>
        <taxon>Maltschvirus</taxon>
        <taxon>Maltschvirus maltsch</taxon>
    </lineage>
</organism>